<dbReference type="PANTHER" id="PTHR11214">
    <property type="entry name" value="BETA-1,3-N-ACETYLGLUCOSAMINYLTRANSFERASE"/>
    <property type="match status" value="1"/>
</dbReference>
<keyword evidence="3 11" id="KW-0328">Glycosyltransferase</keyword>
<keyword evidence="5" id="KW-0812">Transmembrane</keyword>
<evidence type="ECO:0000256" key="8">
    <source>
        <dbReference type="ARBA" id="ARBA00023034"/>
    </source>
</evidence>
<dbReference type="Gene3D" id="3.90.550.50">
    <property type="match status" value="1"/>
</dbReference>
<comment type="subcellular location">
    <subcellularLocation>
        <location evidence="1 11">Golgi apparatus membrane</location>
        <topology evidence="1 11">Single-pass type II membrane protein</topology>
    </subcellularLocation>
</comment>
<dbReference type="EMBL" id="CAIIXF020000001">
    <property type="protein sequence ID" value="CAH1773560.1"/>
    <property type="molecule type" value="Genomic_DNA"/>
</dbReference>
<dbReference type="GO" id="GO:0006493">
    <property type="term" value="P:protein O-linked glycosylation"/>
    <property type="evidence" value="ECO:0007669"/>
    <property type="project" value="TreeGrafter"/>
</dbReference>
<evidence type="ECO:0000256" key="4">
    <source>
        <dbReference type="ARBA" id="ARBA00022679"/>
    </source>
</evidence>
<name>A0A8J1UD44_OWEFU</name>
<dbReference type="PANTHER" id="PTHR11214:SF364">
    <property type="entry name" value="HEXOSYLTRANSFERASE"/>
    <property type="match status" value="1"/>
</dbReference>
<dbReference type="OrthoDB" id="6381420at2759"/>
<keyword evidence="6" id="KW-0735">Signal-anchor</keyword>
<evidence type="ECO:0000256" key="11">
    <source>
        <dbReference type="RuleBase" id="RU363063"/>
    </source>
</evidence>
<reference evidence="12" key="1">
    <citation type="submission" date="2022-03" db="EMBL/GenBank/DDBJ databases">
        <authorList>
            <person name="Martin C."/>
        </authorList>
    </citation>
    <scope>NUCLEOTIDE SEQUENCE</scope>
</reference>
<evidence type="ECO:0000256" key="6">
    <source>
        <dbReference type="ARBA" id="ARBA00022968"/>
    </source>
</evidence>
<evidence type="ECO:0000313" key="13">
    <source>
        <dbReference type="Proteomes" id="UP000749559"/>
    </source>
</evidence>
<keyword evidence="4" id="KW-0808">Transferase</keyword>
<keyword evidence="8 11" id="KW-0333">Golgi apparatus</keyword>
<dbReference type="FunFam" id="3.90.550.50:FF:000001">
    <property type="entry name" value="Hexosyltransferase"/>
    <property type="match status" value="1"/>
</dbReference>
<dbReference type="AlphaFoldDB" id="A0A8J1UD44"/>
<dbReference type="Proteomes" id="UP000749559">
    <property type="component" value="Unassembled WGS sequence"/>
</dbReference>
<dbReference type="Pfam" id="PF01762">
    <property type="entry name" value="Galactosyl_T"/>
    <property type="match status" value="1"/>
</dbReference>
<evidence type="ECO:0000256" key="2">
    <source>
        <dbReference type="ARBA" id="ARBA00008661"/>
    </source>
</evidence>
<comment type="similarity">
    <text evidence="2 11">Belongs to the glycosyltransferase 31 family.</text>
</comment>
<evidence type="ECO:0000256" key="3">
    <source>
        <dbReference type="ARBA" id="ARBA00022676"/>
    </source>
</evidence>
<sequence length="363" mass="41720">MKLSQILVTVTVLSTLMCILITRKLTHKSFGETTNFISKDGNVDDRDDVTEKILKMTTGDMKNNMSDLKTSIQQNTVDLPTPQSWFKSTYIINEESLCRNNNTDILFYIHTAPNHKNRRDIIRSTWGGRTQYRDYNITVVFLLGHSNDSKINKGIHNESTIHHDIIQGTFRDTYLNLTYKARMGLTWVNTYCSNTRYIIKTDDDVFVNIPILIKTLVELEDKNKTENLLMCRVRHGGGVIRDKRYKNQVSEDEYDVHDPDIFPDFCPGLAFVLSKNAFIKIHGALRQYTRFLSVDDVYVTGILAKTAGLKHTDSTKLTGIVGPGGAKWEKYRDLDRTSLNQYMFILVEGKPESLGELWKKLKF</sequence>
<evidence type="ECO:0000256" key="10">
    <source>
        <dbReference type="ARBA" id="ARBA00023180"/>
    </source>
</evidence>
<evidence type="ECO:0000256" key="7">
    <source>
        <dbReference type="ARBA" id="ARBA00022989"/>
    </source>
</evidence>
<evidence type="ECO:0000313" key="12">
    <source>
        <dbReference type="EMBL" id="CAH1773560.1"/>
    </source>
</evidence>
<gene>
    <name evidence="12" type="ORF">OFUS_LOCUS1140</name>
</gene>
<evidence type="ECO:0000256" key="1">
    <source>
        <dbReference type="ARBA" id="ARBA00004323"/>
    </source>
</evidence>
<evidence type="ECO:0000256" key="9">
    <source>
        <dbReference type="ARBA" id="ARBA00023136"/>
    </source>
</evidence>
<dbReference type="InterPro" id="IPR002659">
    <property type="entry name" value="Glyco_trans_31"/>
</dbReference>
<dbReference type="GO" id="GO:0000139">
    <property type="term" value="C:Golgi membrane"/>
    <property type="evidence" value="ECO:0007669"/>
    <property type="project" value="UniProtKB-SubCell"/>
</dbReference>
<evidence type="ECO:0000256" key="5">
    <source>
        <dbReference type="ARBA" id="ARBA00022692"/>
    </source>
</evidence>
<dbReference type="EC" id="2.4.1.-" evidence="11"/>
<protein>
    <recommendedName>
        <fullName evidence="11">Hexosyltransferase</fullName>
        <ecNumber evidence="11">2.4.1.-</ecNumber>
    </recommendedName>
</protein>
<dbReference type="GO" id="GO:0016758">
    <property type="term" value="F:hexosyltransferase activity"/>
    <property type="evidence" value="ECO:0007669"/>
    <property type="project" value="InterPro"/>
</dbReference>
<keyword evidence="7" id="KW-1133">Transmembrane helix</keyword>
<accession>A0A8J1UD44</accession>
<proteinExistence type="inferred from homology"/>
<comment type="caution">
    <text evidence="12">The sequence shown here is derived from an EMBL/GenBank/DDBJ whole genome shotgun (WGS) entry which is preliminary data.</text>
</comment>
<organism evidence="12 13">
    <name type="scientific">Owenia fusiformis</name>
    <name type="common">Polychaete worm</name>
    <dbReference type="NCBI Taxonomy" id="6347"/>
    <lineage>
        <taxon>Eukaryota</taxon>
        <taxon>Metazoa</taxon>
        <taxon>Spiralia</taxon>
        <taxon>Lophotrochozoa</taxon>
        <taxon>Annelida</taxon>
        <taxon>Polychaeta</taxon>
        <taxon>Sedentaria</taxon>
        <taxon>Canalipalpata</taxon>
        <taxon>Sabellida</taxon>
        <taxon>Oweniida</taxon>
        <taxon>Oweniidae</taxon>
        <taxon>Owenia</taxon>
    </lineage>
</organism>
<keyword evidence="13" id="KW-1185">Reference proteome</keyword>
<keyword evidence="10" id="KW-0325">Glycoprotein</keyword>
<keyword evidence="9" id="KW-0472">Membrane</keyword>